<evidence type="ECO:0000256" key="1">
    <source>
        <dbReference type="ARBA" id="ARBA00000707"/>
    </source>
</evidence>
<dbReference type="GO" id="GO:0004843">
    <property type="term" value="F:cysteine-type deubiquitinase activity"/>
    <property type="evidence" value="ECO:0007669"/>
    <property type="project" value="UniProtKB-EC"/>
</dbReference>
<protein>
    <recommendedName>
        <fullName evidence="2">ubiquitinyl hydrolase 1</fullName>
        <ecNumber evidence="2">3.4.19.12</ecNumber>
    </recommendedName>
</protein>
<dbReference type="InterPro" id="IPR006155">
    <property type="entry name" value="Josephin"/>
</dbReference>
<dbReference type="PRINTS" id="PR01233">
    <property type="entry name" value="JOSEPHIN"/>
</dbReference>
<dbReference type="FunFam" id="3.90.70.40:FF:000002">
    <property type="entry name" value="josephin-1 isoform X2"/>
    <property type="match status" value="1"/>
</dbReference>
<dbReference type="GO" id="GO:0006508">
    <property type="term" value="P:proteolysis"/>
    <property type="evidence" value="ECO:0007669"/>
    <property type="project" value="UniProtKB-KW"/>
</dbReference>
<keyword evidence="5 6" id="KW-0378">Hydrolase</keyword>
<reference evidence="8" key="1">
    <citation type="submission" date="2021-04" db="EMBL/GenBank/DDBJ databases">
        <authorList>
            <person name="Cornetti L."/>
        </authorList>
    </citation>
    <scope>NUCLEOTIDE SEQUENCE</scope>
</reference>
<dbReference type="PROSITE" id="PS50957">
    <property type="entry name" value="JOSEPHIN"/>
    <property type="match status" value="1"/>
</dbReference>
<evidence type="ECO:0000256" key="2">
    <source>
        <dbReference type="ARBA" id="ARBA00012759"/>
    </source>
</evidence>
<dbReference type="EMBL" id="OC989267">
    <property type="protein sequence ID" value="CAG4645922.1"/>
    <property type="molecule type" value="Genomic_DNA"/>
</dbReference>
<feature type="active site" evidence="6">
    <location>
        <position position="17"/>
    </location>
</feature>
<dbReference type="SMART" id="SM01246">
    <property type="entry name" value="Josephin"/>
    <property type="match status" value="1"/>
</dbReference>
<dbReference type="GO" id="GO:0016579">
    <property type="term" value="P:protein deubiquitination"/>
    <property type="evidence" value="ECO:0007669"/>
    <property type="project" value="InterPro"/>
</dbReference>
<gene>
    <name evidence="8" type="primary">EOG090X0HOM</name>
</gene>
<evidence type="ECO:0000256" key="6">
    <source>
        <dbReference type="PROSITE-ProRule" id="PRU00331"/>
    </source>
</evidence>
<feature type="domain" description="Josephin" evidence="7">
    <location>
        <begin position="4"/>
        <end position="173"/>
    </location>
</feature>
<evidence type="ECO:0000313" key="8">
    <source>
        <dbReference type="EMBL" id="CAG4645922.1"/>
    </source>
</evidence>
<feature type="active site" evidence="6">
    <location>
        <position position="133"/>
    </location>
</feature>
<dbReference type="AlphaFoldDB" id="A0A9N6ZHH1"/>
<organism evidence="8">
    <name type="scientific">Lynceus sp. MCZ IZ 141354</name>
    <dbReference type="NCBI Taxonomy" id="1930659"/>
    <lineage>
        <taxon>Eukaryota</taxon>
        <taxon>Metazoa</taxon>
        <taxon>Ecdysozoa</taxon>
        <taxon>Arthropoda</taxon>
        <taxon>Crustacea</taxon>
        <taxon>Branchiopoda</taxon>
        <taxon>Diplostraca</taxon>
        <taxon>Laevicaudata</taxon>
        <taxon>Lynceidae</taxon>
        <taxon>Lynceus</taxon>
    </lineage>
</organism>
<evidence type="ECO:0000256" key="5">
    <source>
        <dbReference type="ARBA" id="ARBA00022801"/>
    </source>
</evidence>
<keyword evidence="3" id="KW-0645">Protease</keyword>
<dbReference type="InterPro" id="IPR040053">
    <property type="entry name" value="JOSD1/2"/>
</dbReference>
<name>A0A9N6ZHH1_9CRUS</name>
<dbReference type="Gene3D" id="3.90.70.40">
    <property type="match status" value="1"/>
</dbReference>
<dbReference type="PANTHER" id="PTHR13291:SF0">
    <property type="entry name" value="JOSEPHIN-LIKE PROTEIN"/>
    <property type="match status" value="1"/>
</dbReference>
<feature type="active site" evidence="6">
    <location>
        <position position="118"/>
    </location>
</feature>
<dbReference type="Pfam" id="PF02099">
    <property type="entry name" value="Josephin"/>
    <property type="match status" value="1"/>
</dbReference>
<evidence type="ECO:0000259" key="7">
    <source>
        <dbReference type="PROSITE" id="PS50957"/>
    </source>
</evidence>
<evidence type="ECO:0000256" key="3">
    <source>
        <dbReference type="ARBA" id="ARBA00022670"/>
    </source>
</evidence>
<evidence type="ECO:0000256" key="4">
    <source>
        <dbReference type="ARBA" id="ARBA00022786"/>
    </source>
</evidence>
<comment type="catalytic activity">
    <reaction evidence="1">
        <text>Thiol-dependent hydrolysis of ester, thioester, amide, peptide and isopeptide bonds formed by the C-terminal Gly of ubiquitin (a 76-residue protein attached to proteins as an intracellular targeting signal).</text>
        <dbReference type="EC" id="3.4.19.12"/>
    </reaction>
</comment>
<dbReference type="EC" id="3.4.19.12" evidence="2"/>
<dbReference type="PANTHER" id="PTHR13291">
    <property type="entry name" value="JOSEPHIN 1, 2"/>
    <property type="match status" value="1"/>
</dbReference>
<keyword evidence="4" id="KW-0833">Ubl conjugation pathway</keyword>
<accession>A0A9N6ZHH1</accession>
<sequence length="173" mass="20173">MDTKEGLYHEKQSLQLCALHTLNNILQSNTFTKQTLDDICTSLSKNYWFNPHRSFMGLGNYDINVLISAFQQVNLELIWFDRRKDPSEIKLDQLNGVVLNLPSNIQFSQVKVPYKRKHWIGLKKIGDVYYNLDSKLPEPEIIGSENDFIDFLRARLKFNDCEAFLVVPMKNES</sequence>
<proteinExistence type="predicted"/>